<dbReference type="SMART" id="SM00065">
    <property type="entry name" value="GAF"/>
    <property type="match status" value="1"/>
</dbReference>
<dbReference type="FunFam" id="3.30.565.10:FF:000023">
    <property type="entry name" value="PAS domain-containing sensor histidine kinase"/>
    <property type="match status" value="1"/>
</dbReference>
<dbReference type="EC" id="2.7.13.3" evidence="3"/>
<dbReference type="KEGG" id="gsu:GSU2384"/>
<name>Q74AH1_GEOSL</name>
<dbReference type="InParanoid" id="Q74AH1"/>
<sequence length="614" mass="68596">MAEPIVERDQNAFHFLFLELLENVLKLAENPGRCGAYLTAQIRELVGVRTVALLQCVPKAPEGWHDLVSICPERRRGEIPPESLEQLAFLSHEMEGPELWSPAGPPDRGGAVLAALGYGDSLILPLNVGRQRVGVLLLLDVMDRAGIQTITASLERLATVLALIFRNAVLYRDLERQVVSRTHDLLWRAEVDRALAELYPCLISPDVDIEEITTRILEEAMGLTGSEQGFVATIDPLSRTLVIHTFSSMMDCLWQGGEEGRRILFPPGQDGSYPTLWGHSLNTKCPFYTNDPAGHPSAVGVPHGHIPLRHFLSVPVMLGDEVVAQISLANPGRDYTERDLEAIGRVAKFFALAIQRMRAEESIRVLNTELERRVEERTNQLTVSNHELESFCYSVSHDLRAPLRHINSYGTFLLEDYGYLLDDQGREYLARLQAATRRMGSIIDDLLTLSRVSRTELTEEVTDLSRLARDIIDTLRETEPGRWVDVTIEEGLAATGDHTLLPLLLQNLLQNAWKYTSRVERAVIRFGRWYQEGEPVFYVSDNGAGFDMTHADKLFKPFERLHAASEYEGTGVGLATVHRIVLRHGGRIWAESEPGKGATFCFTLPGAFSTCAVS</sequence>
<dbReference type="CDD" id="cd00082">
    <property type="entry name" value="HisKA"/>
    <property type="match status" value="1"/>
</dbReference>
<evidence type="ECO:0000256" key="8">
    <source>
        <dbReference type="ARBA" id="ARBA00022777"/>
    </source>
</evidence>
<dbReference type="GO" id="GO:0030295">
    <property type="term" value="F:protein kinase activator activity"/>
    <property type="evidence" value="ECO:0000318"/>
    <property type="project" value="GO_Central"/>
</dbReference>
<keyword evidence="4" id="KW-1003">Cell membrane</keyword>
<dbReference type="PRINTS" id="PR00344">
    <property type="entry name" value="BCTRLSENSOR"/>
</dbReference>
<keyword evidence="5" id="KW-0597">Phosphoprotein</keyword>
<evidence type="ECO:0000256" key="7">
    <source>
        <dbReference type="ARBA" id="ARBA00022741"/>
    </source>
</evidence>
<dbReference type="Gene3D" id="3.30.565.10">
    <property type="entry name" value="Histidine kinase-like ATPase, C-terminal domain"/>
    <property type="match status" value="1"/>
</dbReference>
<dbReference type="FunFam" id="1.10.287.130:FF:000070">
    <property type="entry name" value="Histidine kinase sensor protein"/>
    <property type="match status" value="1"/>
</dbReference>
<comment type="catalytic activity">
    <reaction evidence="1">
        <text>ATP + protein L-histidine = ADP + protein N-phospho-L-histidine.</text>
        <dbReference type="EC" id="2.7.13.3"/>
    </reaction>
</comment>
<dbReference type="InterPro" id="IPR036097">
    <property type="entry name" value="HisK_dim/P_sf"/>
</dbReference>
<evidence type="ECO:0000313" key="14">
    <source>
        <dbReference type="Proteomes" id="UP000000577"/>
    </source>
</evidence>
<evidence type="ECO:0000256" key="5">
    <source>
        <dbReference type="ARBA" id="ARBA00022553"/>
    </source>
</evidence>
<keyword evidence="10" id="KW-0902">Two-component regulatory system</keyword>
<dbReference type="GO" id="GO:0007234">
    <property type="term" value="P:osmosensory signaling via phosphorelay pathway"/>
    <property type="evidence" value="ECO:0000318"/>
    <property type="project" value="GO_Central"/>
</dbReference>
<evidence type="ECO:0000256" key="10">
    <source>
        <dbReference type="ARBA" id="ARBA00023012"/>
    </source>
</evidence>
<dbReference type="GO" id="GO:0000156">
    <property type="term" value="F:phosphorelay response regulator activity"/>
    <property type="evidence" value="ECO:0000318"/>
    <property type="project" value="GO_Central"/>
</dbReference>
<evidence type="ECO:0000256" key="4">
    <source>
        <dbReference type="ARBA" id="ARBA00022475"/>
    </source>
</evidence>
<dbReference type="HOGENOM" id="CLU_443289_0_0_7"/>
<evidence type="ECO:0000259" key="12">
    <source>
        <dbReference type="PROSITE" id="PS50109"/>
    </source>
</evidence>
<dbReference type="STRING" id="243231.GSU2384"/>
<dbReference type="InterPro" id="IPR029016">
    <property type="entry name" value="GAF-like_dom_sf"/>
</dbReference>
<dbReference type="InterPro" id="IPR036890">
    <property type="entry name" value="HATPase_C_sf"/>
</dbReference>
<dbReference type="GO" id="GO:0005524">
    <property type="term" value="F:ATP binding"/>
    <property type="evidence" value="ECO:0007669"/>
    <property type="project" value="UniProtKB-KW"/>
</dbReference>
<dbReference type="SUPFAM" id="SSF55781">
    <property type="entry name" value="GAF domain-like"/>
    <property type="match status" value="1"/>
</dbReference>
<dbReference type="SUPFAM" id="SSF47384">
    <property type="entry name" value="Homodimeric domain of signal transducing histidine kinase"/>
    <property type="match status" value="1"/>
</dbReference>
<dbReference type="PATRIC" id="fig|243231.5.peg.2411"/>
<evidence type="ECO:0000256" key="11">
    <source>
        <dbReference type="ARBA" id="ARBA00023136"/>
    </source>
</evidence>
<keyword evidence="9" id="KW-0067">ATP-binding</keyword>
<keyword evidence="14" id="KW-1185">Reference proteome</keyword>
<dbReference type="eggNOG" id="COG2203">
    <property type="taxonomic scope" value="Bacteria"/>
</dbReference>
<dbReference type="SMART" id="SM00387">
    <property type="entry name" value="HATPase_c"/>
    <property type="match status" value="1"/>
</dbReference>
<comment type="subcellular location">
    <subcellularLocation>
        <location evidence="2">Cell membrane</location>
    </subcellularLocation>
</comment>
<dbReference type="AlphaFoldDB" id="Q74AH1"/>
<dbReference type="InterPro" id="IPR003661">
    <property type="entry name" value="HisK_dim/P_dom"/>
</dbReference>
<dbReference type="Pfam" id="PF02518">
    <property type="entry name" value="HATPase_c"/>
    <property type="match status" value="1"/>
</dbReference>
<dbReference type="InterPro" id="IPR005467">
    <property type="entry name" value="His_kinase_dom"/>
</dbReference>
<dbReference type="OrthoDB" id="5400848at2"/>
<dbReference type="InterPro" id="IPR003594">
    <property type="entry name" value="HATPase_dom"/>
</dbReference>
<reference evidence="13 14" key="2">
    <citation type="journal article" date="2012" name="BMC Genomics">
        <title>Comparative genomic analysis of Geobacter sulfurreducens KN400, a strain with enhanced capacity for extracellular electron transfer and electricity production.</title>
        <authorList>
            <person name="Butler J.E."/>
            <person name="Young N.D."/>
            <person name="Aklujkar M."/>
            <person name="Lovley D.R."/>
        </authorList>
    </citation>
    <scope>NUCLEOTIDE SEQUENCE [LARGE SCALE GENOMIC DNA]</scope>
    <source>
        <strain evidence="14">ATCC 51573 / DSM 12127 / PCA</strain>
    </source>
</reference>
<evidence type="ECO:0000313" key="13">
    <source>
        <dbReference type="EMBL" id="AAR35757.1"/>
    </source>
</evidence>
<proteinExistence type="predicted"/>
<dbReference type="Pfam" id="PF13185">
    <property type="entry name" value="GAF_2"/>
    <property type="match status" value="1"/>
</dbReference>
<dbReference type="Pfam" id="PF00512">
    <property type="entry name" value="HisKA"/>
    <property type="match status" value="1"/>
</dbReference>
<dbReference type="RefSeq" id="WP_010943020.1">
    <property type="nucleotide sequence ID" value="NC_002939.5"/>
</dbReference>
<reference evidence="13 14" key="1">
    <citation type="journal article" date="2003" name="Science">
        <title>Genome of Geobacter sulfurreducens: metal reduction in subsurface environments.</title>
        <authorList>
            <person name="Methe B.A."/>
            <person name="Nelson K.E."/>
            <person name="Eisen J.A."/>
            <person name="Paulsen I.T."/>
            <person name="Nelson W."/>
            <person name="Heidelberg J.F."/>
            <person name="Wu D."/>
            <person name="Wu M."/>
            <person name="Ward N."/>
            <person name="Beanan M.J."/>
            <person name="Dodson R.J."/>
            <person name="Madupu R."/>
            <person name="Brinkac L.M."/>
            <person name="Daugherty S.C."/>
            <person name="DeBoy R.T."/>
            <person name="Durkin A.S."/>
            <person name="Gwinn M."/>
            <person name="Kolonay J.F."/>
            <person name="Sullivan S.A."/>
            <person name="Haft D.H."/>
            <person name="Selengut J."/>
            <person name="Davidsen T.M."/>
            <person name="Zafar N."/>
            <person name="White O."/>
            <person name="Tran B."/>
            <person name="Romero C."/>
            <person name="Forberger H.A."/>
            <person name="Weidman J."/>
            <person name="Khouri H."/>
            <person name="Feldblyum T.V."/>
            <person name="Utterback T.R."/>
            <person name="Van Aken S.E."/>
            <person name="Lovley D.R."/>
            <person name="Fraser C.M."/>
        </authorList>
    </citation>
    <scope>NUCLEOTIDE SEQUENCE [LARGE SCALE GENOMIC DNA]</scope>
    <source>
        <strain evidence="14">ATCC 51573 / DSM 12127 / PCA</strain>
    </source>
</reference>
<dbReference type="SMART" id="SM00388">
    <property type="entry name" value="HisKA"/>
    <property type="match status" value="1"/>
</dbReference>
<dbReference type="PROSITE" id="PS50109">
    <property type="entry name" value="HIS_KIN"/>
    <property type="match status" value="1"/>
</dbReference>
<dbReference type="InterPro" id="IPR004358">
    <property type="entry name" value="Sig_transdc_His_kin-like_C"/>
</dbReference>
<dbReference type="EnsemblBacteria" id="AAR35757">
    <property type="protein sequence ID" value="AAR35757"/>
    <property type="gene ID" value="GSU2384"/>
</dbReference>
<protein>
    <recommendedName>
        <fullName evidence="3">histidine kinase</fullName>
        <ecNumber evidence="3">2.7.13.3</ecNumber>
    </recommendedName>
</protein>
<dbReference type="Gene3D" id="3.30.450.40">
    <property type="match status" value="1"/>
</dbReference>
<evidence type="ECO:0000256" key="6">
    <source>
        <dbReference type="ARBA" id="ARBA00022679"/>
    </source>
</evidence>
<dbReference type="EMBL" id="AE017180">
    <property type="protein sequence ID" value="AAR35757.1"/>
    <property type="molecule type" value="Genomic_DNA"/>
</dbReference>
<dbReference type="GO" id="GO:0000155">
    <property type="term" value="F:phosphorelay sensor kinase activity"/>
    <property type="evidence" value="ECO:0007669"/>
    <property type="project" value="InterPro"/>
</dbReference>
<dbReference type="eggNOG" id="COG4251">
    <property type="taxonomic scope" value="Bacteria"/>
</dbReference>
<gene>
    <name evidence="13" type="ordered locus">GSU2384</name>
</gene>
<accession>Q74AH1</accession>
<dbReference type="SUPFAM" id="SSF55874">
    <property type="entry name" value="ATPase domain of HSP90 chaperone/DNA topoisomerase II/histidine kinase"/>
    <property type="match status" value="1"/>
</dbReference>
<feature type="domain" description="Histidine kinase" evidence="12">
    <location>
        <begin position="394"/>
        <end position="608"/>
    </location>
</feature>
<keyword evidence="7" id="KW-0547">Nucleotide-binding</keyword>
<dbReference type="PANTHER" id="PTHR42878">
    <property type="entry name" value="TWO-COMPONENT HISTIDINE KINASE"/>
    <property type="match status" value="1"/>
</dbReference>
<keyword evidence="11" id="KW-0472">Membrane</keyword>
<keyword evidence="8 13" id="KW-0418">Kinase</keyword>
<evidence type="ECO:0000256" key="1">
    <source>
        <dbReference type="ARBA" id="ARBA00000085"/>
    </source>
</evidence>
<keyword evidence="6" id="KW-0808">Transferase</keyword>
<dbReference type="InterPro" id="IPR050351">
    <property type="entry name" value="BphY/WalK/GraS-like"/>
</dbReference>
<dbReference type="InterPro" id="IPR003018">
    <property type="entry name" value="GAF"/>
</dbReference>
<dbReference type="Gene3D" id="1.10.287.130">
    <property type="match status" value="1"/>
</dbReference>
<evidence type="ECO:0000256" key="3">
    <source>
        <dbReference type="ARBA" id="ARBA00012438"/>
    </source>
</evidence>
<dbReference type="PANTHER" id="PTHR42878:SF15">
    <property type="entry name" value="BACTERIOPHYTOCHROME"/>
    <property type="match status" value="1"/>
</dbReference>
<dbReference type="Proteomes" id="UP000000577">
    <property type="component" value="Chromosome"/>
</dbReference>
<dbReference type="GO" id="GO:0005886">
    <property type="term" value="C:plasma membrane"/>
    <property type="evidence" value="ECO:0007669"/>
    <property type="project" value="UniProtKB-SubCell"/>
</dbReference>
<evidence type="ECO:0000256" key="2">
    <source>
        <dbReference type="ARBA" id="ARBA00004236"/>
    </source>
</evidence>
<evidence type="ECO:0000256" key="9">
    <source>
        <dbReference type="ARBA" id="ARBA00022840"/>
    </source>
</evidence>
<organism evidence="13 14">
    <name type="scientific">Geobacter sulfurreducens (strain ATCC 51573 / DSM 12127 / PCA)</name>
    <dbReference type="NCBI Taxonomy" id="243231"/>
    <lineage>
        <taxon>Bacteria</taxon>
        <taxon>Pseudomonadati</taxon>
        <taxon>Thermodesulfobacteriota</taxon>
        <taxon>Desulfuromonadia</taxon>
        <taxon>Geobacterales</taxon>
        <taxon>Geobacteraceae</taxon>
        <taxon>Geobacter</taxon>
    </lineage>
</organism>